<evidence type="ECO:0000313" key="8">
    <source>
        <dbReference type="EMBL" id="SOB93434.1"/>
    </source>
</evidence>
<evidence type="ECO:0000256" key="2">
    <source>
        <dbReference type="ARBA" id="ARBA00022475"/>
    </source>
</evidence>
<gene>
    <name evidence="8" type="ORF">SAMN05428964_101767</name>
</gene>
<dbReference type="GO" id="GO:0005886">
    <property type="term" value="C:plasma membrane"/>
    <property type="evidence" value="ECO:0007669"/>
    <property type="project" value="UniProtKB-SubCell"/>
</dbReference>
<dbReference type="InterPro" id="IPR036259">
    <property type="entry name" value="MFS_trans_sf"/>
</dbReference>
<evidence type="ECO:0000256" key="1">
    <source>
        <dbReference type="ARBA" id="ARBA00004651"/>
    </source>
</evidence>
<protein>
    <submittedName>
        <fullName evidence="8">Predicted arabinose efflux permease, MFS family</fullName>
    </submittedName>
</protein>
<evidence type="ECO:0000313" key="9">
    <source>
        <dbReference type="Proteomes" id="UP000219068"/>
    </source>
</evidence>
<dbReference type="GO" id="GO:0022857">
    <property type="term" value="F:transmembrane transporter activity"/>
    <property type="evidence" value="ECO:0007669"/>
    <property type="project" value="InterPro"/>
</dbReference>
<dbReference type="Proteomes" id="UP000219068">
    <property type="component" value="Unassembled WGS sequence"/>
</dbReference>
<dbReference type="InterPro" id="IPR050189">
    <property type="entry name" value="MFS_Efflux_Transporters"/>
</dbReference>
<dbReference type="InterPro" id="IPR020846">
    <property type="entry name" value="MFS_dom"/>
</dbReference>
<dbReference type="RefSeq" id="WP_097050525.1">
    <property type="nucleotide sequence ID" value="NZ_OBMM01000001.1"/>
</dbReference>
<feature type="domain" description="Major facilitator superfamily (MFS) profile" evidence="7">
    <location>
        <begin position="18"/>
        <end position="402"/>
    </location>
</feature>
<sequence>MMNMVGDRQRTVAIGRFVVPVIVGAGIVSAFQVGKVPVVMTALQDDLGVGLASASWLLSAFALVGALAAAPLGLLVGRFGAKGMALSGLLMQAVGSAIGGVSPVFDIILASRVLEGIGFLLLIVAAPTLIAAATRHGGREKAMALWATFMPVGICLVMLAAPVLGLIGWRGLWLGNAVLLAGYAVLLRGYMRAIPDADLRDDFDHCAIGDDLGWALRSGAPWILGGIFAAYTACYFAVFGFLPMLLSKGMQIGPELSGVLGAVIVLAGAAGNIVCGVMLARGYQAQRILMTAFAVMTVCSAGILIDGISVLVPFPAALIFSFVGGFIPVVVFDAAGRSAPRSALVAVTIGFAMQGNNIGLMVGPAIAGSMAEQFGWGSIGILIAGIACVAVLLGRSLLRQLSV</sequence>
<feature type="transmembrane region" description="Helical" evidence="6">
    <location>
        <begin position="344"/>
        <end position="367"/>
    </location>
</feature>
<dbReference type="AlphaFoldDB" id="A0A285RHS4"/>
<keyword evidence="4 6" id="KW-1133">Transmembrane helix</keyword>
<feature type="transmembrane region" description="Helical" evidence="6">
    <location>
        <begin position="222"/>
        <end position="246"/>
    </location>
</feature>
<dbReference type="Gene3D" id="1.20.1250.20">
    <property type="entry name" value="MFS general substrate transporter like domains"/>
    <property type="match status" value="2"/>
</dbReference>
<feature type="transmembrane region" description="Helical" evidence="6">
    <location>
        <begin position="116"/>
        <end position="133"/>
    </location>
</feature>
<feature type="transmembrane region" description="Helical" evidence="6">
    <location>
        <begin position="373"/>
        <end position="393"/>
    </location>
</feature>
<evidence type="ECO:0000256" key="5">
    <source>
        <dbReference type="ARBA" id="ARBA00023136"/>
    </source>
</evidence>
<evidence type="ECO:0000256" key="6">
    <source>
        <dbReference type="SAM" id="Phobius"/>
    </source>
</evidence>
<keyword evidence="5 6" id="KW-0472">Membrane</keyword>
<evidence type="ECO:0000256" key="3">
    <source>
        <dbReference type="ARBA" id="ARBA00022692"/>
    </source>
</evidence>
<feature type="transmembrane region" description="Helical" evidence="6">
    <location>
        <begin position="287"/>
        <end position="305"/>
    </location>
</feature>
<dbReference type="PROSITE" id="PS50850">
    <property type="entry name" value="MFS"/>
    <property type="match status" value="1"/>
</dbReference>
<evidence type="ECO:0000259" key="7">
    <source>
        <dbReference type="PROSITE" id="PS50850"/>
    </source>
</evidence>
<feature type="transmembrane region" description="Helical" evidence="6">
    <location>
        <begin position="173"/>
        <end position="191"/>
    </location>
</feature>
<organism evidence="8 9">
    <name type="scientific">Thalassospira xiamenensis</name>
    <dbReference type="NCBI Taxonomy" id="220697"/>
    <lineage>
        <taxon>Bacteria</taxon>
        <taxon>Pseudomonadati</taxon>
        <taxon>Pseudomonadota</taxon>
        <taxon>Alphaproteobacteria</taxon>
        <taxon>Rhodospirillales</taxon>
        <taxon>Thalassospiraceae</taxon>
        <taxon>Thalassospira</taxon>
    </lineage>
</organism>
<name>A0A285RHS4_9PROT</name>
<comment type="subcellular location">
    <subcellularLocation>
        <location evidence="1">Cell membrane</location>
        <topology evidence="1">Multi-pass membrane protein</topology>
    </subcellularLocation>
</comment>
<dbReference type="Pfam" id="PF07690">
    <property type="entry name" value="MFS_1"/>
    <property type="match status" value="1"/>
</dbReference>
<dbReference type="PRINTS" id="PR01035">
    <property type="entry name" value="TCRTETA"/>
</dbReference>
<dbReference type="InterPro" id="IPR011701">
    <property type="entry name" value="MFS"/>
</dbReference>
<feature type="transmembrane region" description="Helical" evidence="6">
    <location>
        <begin position="89"/>
        <end position="110"/>
    </location>
</feature>
<accession>A0A285RHS4</accession>
<dbReference type="InterPro" id="IPR001958">
    <property type="entry name" value="Tet-R_TetA/multi-R_MdtG-like"/>
</dbReference>
<feature type="transmembrane region" description="Helical" evidence="6">
    <location>
        <begin position="258"/>
        <end position="280"/>
    </location>
</feature>
<feature type="transmembrane region" description="Helical" evidence="6">
    <location>
        <begin position="145"/>
        <end position="167"/>
    </location>
</feature>
<feature type="transmembrane region" description="Helical" evidence="6">
    <location>
        <begin position="54"/>
        <end position="77"/>
    </location>
</feature>
<keyword evidence="3 6" id="KW-0812">Transmembrane</keyword>
<feature type="transmembrane region" description="Helical" evidence="6">
    <location>
        <begin position="311"/>
        <end position="332"/>
    </location>
</feature>
<dbReference type="EMBL" id="OBMM01000001">
    <property type="protein sequence ID" value="SOB93434.1"/>
    <property type="molecule type" value="Genomic_DNA"/>
</dbReference>
<dbReference type="SUPFAM" id="SSF103473">
    <property type="entry name" value="MFS general substrate transporter"/>
    <property type="match status" value="1"/>
</dbReference>
<keyword evidence="2" id="KW-1003">Cell membrane</keyword>
<dbReference type="PANTHER" id="PTHR43124">
    <property type="entry name" value="PURINE EFFLUX PUMP PBUE"/>
    <property type="match status" value="1"/>
</dbReference>
<proteinExistence type="predicted"/>
<reference evidence="8 9" key="1">
    <citation type="submission" date="2017-08" db="EMBL/GenBank/DDBJ databases">
        <authorList>
            <person name="de Groot N.N."/>
        </authorList>
    </citation>
    <scope>NUCLEOTIDE SEQUENCE [LARGE SCALE GENOMIC DNA]</scope>
    <source>
        <strain evidence="8 9">USBA 78</strain>
    </source>
</reference>
<evidence type="ECO:0000256" key="4">
    <source>
        <dbReference type="ARBA" id="ARBA00022989"/>
    </source>
</evidence>
<feature type="transmembrane region" description="Helical" evidence="6">
    <location>
        <begin position="12"/>
        <end position="34"/>
    </location>
</feature>
<dbReference type="PANTHER" id="PTHR43124:SF3">
    <property type="entry name" value="CHLORAMPHENICOL EFFLUX PUMP RV0191"/>
    <property type="match status" value="1"/>
</dbReference>